<evidence type="ECO:0000256" key="9">
    <source>
        <dbReference type="ARBA" id="ARBA00023326"/>
    </source>
</evidence>
<evidence type="ECO:0000256" key="11">
    <source>
        <dbReference type="SAM" id="SignalP"/>
    </source>
</evidence>
<comment type="caution">
    <text evidence="13">The sequence shown here is derived from an EMBL/GenBank/DDBJ whole genome shotgun (WGS) entry which is preliminary data.</text>
</comment>
<evidence type="ECO:0000256" key="7">
    <source>
        <dbReference type="ARBA" id="ARBA00023277"/>
    </source>
</evidence>
<dbReference type="Gene3D" id="2.60.40.10">
    <property type="entry name" value="Immunoglobulins"/>
    <property type="match status" value="1"/>
</dbReference>
<evidence type="ECO:0000256" key="10">
    <source>
        <dbReference type="PROSITE-ProRule" id="PRU10061"/>
    </source>
</evidence>
<dbReference type="PANTHER" id="PTHR31490">
    <property type="entry name" value="GLYCOSYL HYDROLASE"/>
    <property type="match status" value="1"/>
</dbReference>
<dbReference type="Pfam" id="PF24312">
    <property type="entry name" value="Ig-like_POM152"/>
    <property type="match status" value="1"/>
</dbReference>
<sequence>MIKLRRLFGLLGLLSAPLAVHAQNAPVTVQAEAGTIRDAAATPAALTFSSEAGTGFLRVVGDFVTLNGSTQSPNADNRVVSYNITFPGPGTYDLYARVRVGSGGFNDDSYYVPNSFGTRSAFETSRWVNANGLAGGGYTNATDVVSAAGTVGTNNVWKWVRMSSFGSSAYTVPAGSLTQTFEIGSRENGLDIDKFVFGASGVFFTVDNLDKGQQGSVTPPPPPFNPPGPPIATGKPKFLGGVYSNPQKVNFGKYFNQVVSENGGKWGSVEGTRNVMNWADLDSSYLRAKRQNIPFRMHVLIWGNQQPSWIENLPPAEQLAEIKEWYAAVAQRYPDIAFLEVVNEPTHDAPVKQSPTDQGSGNYIEALGGKGATGWDWVITSFQLARQYFPNTPLMLNDYSVENTTAGAQQYLNIINLLKQRNLIDVVGIQGHAFSTQPTPAASLTANLNLLASAGFPLYITELDIDGLQDEVQLAEYQRVFPLFWEHPAVKGVTLWGYRPGHWRTAQGAYLAYENGAERSALKWLRDYVQRTDISTITTGNLAATTFCVGSPVSVPFTVEGAVTANRTFTAQLSDAAGSFTAPTAIGSVTASAAGSYTIAATIPATATAGTLYRIRVVSTSPSVFGNANSTNLTLKALPTATLSGTTAICAGSSATLSVALTGTAPWSVTYTDGTTPVTVTGITASPYTFSVSPASTSTYALTAVSDGSCTGTALSGQAVVTVNPLPTPSLAVTPANDVYTGGVPTTLYLGYGPQSVTLTATGGTSYSWSPAAGLSNAAIANPVFTATQPGVYRYVVTVTNGFGCSATQEVTLTVLDVRCSNNANSDKVLVCQNGKVICVSVNAVPAHLKKAGNGLGSCTPEASSNVASAMGDALGQSFDTYPNPFTDRSVIRFRSAATAPVQLQVYNQLGQLVATLYQGVAEAGRDYETTLEGRSLTEGVYTCRLVSNGKVETKRLVLVK</sequence>
<dbReference type="GO" id="GO:0045493">
    <property type="term" value="P:xylan catabolic process"/>
    <property type="evidence" value="ECO:0007669"/>
    <property type="project" value="UniProtKB-KW"/>
</dbReference>
<comment type="catalytic activity">
    <reaction evidence="1">
        <text>Endohydrolysis of (1-&gt;4)-beta-D-xylosidic linkages in xylans.</text>
        <dbReference type="EC" id="3.2.1.8"/>
    </reaction>
</comment>
<feature type="chain" id="PRO_5021436565" description="endo-1,4-beta-xylanase" evidence="11">
    <location>
        <begin position="23"/>
        <end position="961"/>
    </location>
</feature>
<keyword evidence="4" id="KW-0858">Xylan degradation</keyword>
<reference evidence="13 14" key="1">
    <citation type="submission" date="2019-04" db="EMBL/GenBank/DDBJ databases">
        <authorList>
            <person name="Feng G."/>
            <person name="Zhang J."/>
            <person name="Zhu H."/>
        </authorList>
    </citation>
    <scope>NUCLEOTIDE SEQUENCE [LARGE SCALE GENOMIC DNA]</scope>
    <source>
        <strain evidence="13 14">92R-1</strain>
    </source>
</reference>
<evidence type="ECO:0000313" key="14">
    <source>
        <dbReference type="Proteomes" id="UP000298337"/>
    </source>
</evidence>
<gene>
    <name evidence="13" type="ORF">EU556_06955</name>
</gene>
<accession>A0A4Z0PFU6</accession>
<feature type="signal peptide" evidence="11">
    <location>
        <begin position="1"/>
        <end position="22"/>
    </location>
</feature>
<name>A0A4Z0PFU6_9BACT</name>
<dbReference type="PROSITE" id="PS51760">
    <property type="entry name" value="GH10_2"/>
    <property type="match status" value="1"/>
</dbReference>
<dbReference type="AlphaFoldDB" id="A0A4Z0PFU6"/>
<dbReference type="Pfam" id="PF00331">
    <property type="entry name" value="Glyco_hydro_10"/>
    <property type="match status" value="1"/>
</dbReference>
<organism evidence="13 14">
    <name type="scientific">Hymenobacter fodinae</name>
    <dbReference type="NCBI Taxonomy" id="2510796"/>
    <lineage>
        <taxon>Bacteria</taxon>
        <taxon>Pseudomonadati</taxon>
        <taxon>Bacteroidota</taxon>
        <taxon>Cytophagia</taxon>
        <taxon>Cytophagales</taxon>
        <taxon>Hymenobacteraceae</taxon>
        <taxon>Hymenobacter</taxon>
    </lineage>
</organism>
<evidence type="ECO:0000256" key="6">
    <source>
        <dbReference type="ARBA" id="ARBA00022801"/>
    </source>
</evidence>
<evidence type="ECO:0000256" key="4">
    <source>
        <dbReference type="ARBA" id="ARBA00022651"/>
    </source>
</evidence>
<dbReference type="Pfam" id="PF18962">
    <property type="entry name" value="Por_Secre_tail"/>
    <property type="match status" value="1"/>
</dbReference>
<evidence type="ECO:0000256" key="5">
    <source>
        <dbReference type="ARBA" id="ARBA00022729"/>
    </source>
</evidence>
<keyword evidence="14" id="KW-1185">Reference proteome</keyword>
<feature type="domain" description="GH10" evidence="12">
    <location>
        <begin position="233"/>
        <end position="528"/>
    </location>
</feature>
<keyword evidence="9" id="KW-0624">Polysaccharide degradation</keyword>
<feature type="active site" description="Nucleophile" evidence="10">
    <location>
        <position position="462"/>
    </location>
</feature>
<dbReference type="OrthoDB" id="7061696at2"/>
<dbReference type="SMART" id="SM00633">
    <property type="entry name" value="Glyco_10"/>
    <property type="match status" value="1"/>
</dbReference>
<keyword evidence="8" id="KW-0326">Glycosidase</keyword>
<evidence type="ECO:0000259" key="12">
    <source>
        <dbReference type="PROSITE" id="PS51760"/>
    </source>
</evidence>
<dbReference type="PROSITE" id="PS00591">
    <property type="entry name" value="GH10_1"/>
    <property type="match status" value="1"/>
</dbReference>
<keyword evidence="6" id="KW-0378">Hydrolase</keyword>
<protein>
    <recommendedName>
        <fullName evidence="3">endo-1,4-beta-xylanase</fullName>
        <ecNumber evidence="3">3.2.1.8</ecNumber>
    </recommendedName>
</protein>
<dbReference type="InterPro" id="IPR044846">
    <property type="entry name" value="GH10"/>
</dbReference>
<dbReference type="RefSeq" id="WP_135432454.1">
    <property type="nucleotide sequence ID" value="NZ_SRLA01000001.1"/>
</dbReference>
<dbReference type="SUPFAM" id="SSF51445">
    <property type="entry name" value="(Trans)glycosidases"/>
    <property type="match status" value="1"/>
</dbReference>
<dbReference type="InterPro" id="IPR013783">
    <property type="entry name" value="Ig-like_fold"/>
</dbReference>
<dbReference type="GO" id="GO:0031176">
    <property type="term" value="F:endo-1,4-beta-xylanase activity"/>
    <property type="evidence" value="ECO:0007669"/>
    <property type="project" value="UniProtKB-EC"/>
</dbReference>
<dbReference type="InterPro" id="IPR026444">
    <property type="entry name" value="Secre_tail"/>
</dbReference>
<dbReference type="PANTHER" id="PTHR31490:SF88">
    <property type="entry name" value="BETA-XYLANASE"/>
    <property type="match status" value="1"/>
</dbReference>
<proteinExistence type="inferred from homology"/>
<dbReference type="EC" id="3.2.1.8" evidence="3"/>
<keyword evidence="5 11" id="KW-0732">Signal</keyword>
<evidence type="ECO:0000313" key="13">
    <source>
        <dbReference type="EMBL" id="TGE10539.1"/>
    </source>
</evidence>
<dbReference type="SUPFAM" id="SSF49299">
    <property type="entry name" value="PKD domain"/>
    <property type="match status" value="1"/>
</dbReference>
<dbReference type="Proteomes" id="UP000298337">
    <property type="component" value="Unassembled WGS sequence"/>
</dbReference>
<keyword evidence="7" id="KW-0119">Carbohydrate metabolism</keyword>
<evidence type="ECO:0000256" key="8">
    <source>
        <dbReference type="ARBA" id="ARBA00023295"/>
    </source>
</evidence>
<dbReference type="InterPro" id="IPR056541">
    <property type="entry name" value="Ig-like_POM152"/>
</dbReference>
<dbReference type="InterPro" id="IPR035986">
    <property type="entry name" value="PKD_dom_sf"/>
</dbReference>
<dbReference type="CDD" id="cd00146">
    <property type="entry name" value="PKD"/>
    <property type="match status" value="1"/>
</dbReference>
<dbReference type="InterPro" id="IPR001000">
    <property type="entry name" value="GH10_dom"/>
</dbReference>
<evidence type="ECO:0000256" key="1">
    <source>
        <dbReference type="ARBA" id="ARBA00000681"/>
    </source>
</evidence>
<dbReference type="NCBIfam" id="TIGR04183">
    <property type="entry name" value="Por_Secre_tail"/>
    <property type="match status" value="1"/>
</dbReference>
<dbReference type="InterPro" id="IPR031158">
    <property type="entry name" value="GH10_AS"/>
</dbReference>
<dbReference type="EMBL" id="SRLA01000001">
    <property type="protein sequence ID" value="TGE10539.1"/>
    <property type="molecule type" value="Genomic_DNA"/>
</dbReference>
<dbReference type="InterPro" id="IPR017853">
    <property type="entry name" value="GH"/>
</dbReference>
<evidence type="ECO:0000256" key="2">
    <source>
        <dbReference type="ARBA" id="ARBA00007495"/>
    </source>
</evidence>
<evidence type="ECO:0000256" key="3">
    <source>
        <dbReference type="ARBA" id="ARBA00012590"/>
    </source>
</evidence>
<comment type="similarity">
    <text evidence="2">Belongs to the glycosyl hydrolase 10 (cellulase F) family.</text>
</comment>
<dbReference type="Gene3D" id="3.20.20.80">
    <property type="entry name" value="Glycosidases"/>
    <property type="match status" value="1"/>
</dbReference>